<dbReference type="Proteomes" id="UP000243975">
    <property type="component" value="Unassembled WGS sequence"/>
</dbReference>
<dbReference type="PANTHER" id="PTHR11759">
    <property type="entry name" value="40S RIBOSOMAL PROTEIN S14/30S RIBOSOMAL PROTEIN S11"/>
    <property type="match status" value="1"/>
</dbReference>
<dbReference type="EMBL" id="LEKV01004925">
    <property type="protein sequence ID" value="KVH91562.1"/>
    <property type="molecule type" value="Genomic_DNA"/>
</dbReference>
<dbReference type="GO" id="GO:0006412">
    <property type="term" value="P:translation"/>
    <property type="evidence" value="ECO:0007669"/>
    <property type="project" value="InterPro"/>
</dbReference>
<evidence type="ECO:0000256" key="3">
    <source>
        <dbReference type="ARBA" id="ARBA00023274"/>
    </source>
</evidence>
<proteinExistence type="inferred from homology"/>
<accession>A0A103XJ04</accession>
<keyword evidence="3" id="KW-0687">Ribonucleoprotein</keyword>
<gene>
    <name evidence="4" type="ORF">Ccrd_006415</name>
</gene>
<dbReference type="Gene3D" id="3.30.420.80">
    <property type="entry name" value="Ribosomal protein S11"/>
    <property type="match status" value="1"/>
</dbReference>
<evidence type="ECO:0000256" key="1">
    <source>
        <dbReference type="ARBA" id="ARBA00006194"/>
    </source>
</evidence>
<keyword evidence="2 4" id="KW-0689">Ribosomal protein</keyword>
<dbReference type="SUPFAM" id="SSF53137">
    <property type="entry name" value="Translational machinery components"/>
    <property type="match status" value="1"/>
</dbReference>
<dbReference type="GO" id="GO:0005840">
    <property type="term" value="C:ribosome"/>
    <property type="evidence" value="ECO:0007669"/>
    <property type="project" value="UniProtKB-KW"/>
</dbReference>
<dbReference type="STRING" id="59895.A0A103XJ04"/>
<dbReference type="GO" id="GO:0003735">
    <property type="term" value="F:structural constituent of ribosome"/>
    <property type="evidence" value="ECO:0007669"/>
    <property type="project" value="InterPro"/>
</dbReference>
<reference evidence="4 5" key="1">
    <citation type="journal article" date="2016" name="Sci. Rep.">
        <title>The genome sequence of the outbreeding globe artichoke constructed de novo incorporating a phase-aware low-pass sequencing strategy of F1 progeny.</title>
        <authorList>
            <person name="Scaglione D."/>
            <person name="Reyes-Chin-Wo S."/>
            <person name="Acquadro A."/>
            <person name="Froenicke L."/>
            <person name="Portis E."/>
            <person name="Beitel C."/>
            <person name="Tirone M."/>
            <person name="Mauro R."/>
            <person name="Lo Monaco A."/>
            <person name="Mauromicale G."/>
            <person name="Faccioli P."/>
            <person name="Cattivelli L."/>
            <person name="Rieseberg L."/>
            <person name="Michelmore R."/>
            <person name="Lanteri S."/>
        </authorList>
    </citation>
    <scope>NUCLEOTIDE SEQUENCE [LARGE SCALE GENOMIC DNA]</scope>
    <source>
        <strain evidence="4">2C</strain>
    </source>
</reference>
<dbReference type="FunFam" id="3.30.420.80:FF:000014">
    <property type="entry name" value="Probable ribosomal protein S11, mitochondrial"/>
    <property type="match status" value="1"/>
</dbReference>
<dbReference type="OMA" id="AEMKGGP"/>
<dbReference type="AlphaFoldDB" id="A0A103XJ04"/>
<organism evidence="4 5">
    <name type="scientific">Cynara cardunculus var. scolymus</name>
    <name type="common">Globe artichoke</name>
    <name type="synonym">Cynara scolymus</name>
    <dbReference type="NCBI Taxonomy" id="59895"/>
    <lineage>
        <taxon>Eukaryota</taxon>
        <taxon>Viridiplantae</taxon>
        <taxon>Streptophyta</taxon>
        <taxon>Embryophyta</taxon>
        <taxon>Tracheophyta</taxon>
        <taxon>Spermatophyta</taxon>
        <taxon>Magnoliopsida</taxon>
        <taxon>eudicotyledons</taxon>
        <taxon>Gunneridae</taxon>
        <taxon>Pentapetalae</taxon>
        <taxon>asterids</taxon>
        <taxon>campanulids</taxon>
        <taxon>Asterales</taxon>
        <taxon>Asteraceae</taxon>
        <taxon>Carduoideae</taxon>
        <taxon>Cardueae</taxon>
        <taxon>Carduinae</taxon>
        <taxon>Cynara</taxon>
    </lineage>
</organism>
<dbReference type="GO" id="GO:1990904">
    <property type="term" value="C:ribonucleoprotein complex"/>
    <property type="evidence" value="ECO:0007669"/>
    <property type="project" value="UniProtKB-KW"/>
</dbReference>
<evidence type="ECO:0000313" key="4">
    <source>
        <dbReference type="EMBL" id="KVH91562.1"/>
    </source>
</evidence>
<dbReference type="HAMAP" id="MF_01310">
    <property type="entry name" value="Ribosomal_uS11"/>
    <property type="match status" value="1"/>
</dbReference>
<keyword evidence="5" id="KW-1185">Reference proteome</keyword>
<dbReference type="GO" id="GO:0010197">
    <property type="term" value="P:polar nucleus fusion"/>
    <property type="evidence" value="ECO:0007669"/>
    <property type="project" value="EnsemblPlants"/>
</dbReference>
<dbReference type="Gramene" id="KVH91562">
    <property type="protein sequence ID" value="KVH91562"/>
    <property type="gene ID" value="Ccrd_006415"/>
</dbReference>
<name>A0A103XJ04_CYNCS</name>
<evidence type="ECO:0000313" key="5">
    <source>
        <dbReference type="Proteomes" id="UP000243975"/>
    </source>
</evidence>
<dbReference type="Pfam" id="PF00411">
    <property type="entry name" value="Ribosomal_S11"/>
    <property type="match status" value="1"/>
</dbReference>
<comment type="caution">
    <text evidence="4">The sequence shown here is derived from an EMBL/GenBank/DDBJ whole genome shotgun (WGS) entry which is preliminary data.</text>
</comment>
<comment type="similarity">
    <text evidence="1">Belongs to the universal ribosomal protein uS11 family.</text>
</comment>
<sequence length="336" mass="37612">MVLVRLLRRVTKSENEGIMDIHKIAPVQHCESGQYLWSQLQLYQYQLSTPTAITTTCGSKIVFQLKESLKSCSDSPFNKLTYCNFLAMIYAILKLTHGELGSSVNFGARFLGNLCSLKFARFIHSVGPNEFEKGMDNGPVDTQENPGFFEGSNRRWGDANTSTGRNFGVFEGLSRRLTNIGTGSRDARPLGRDMNFVKGMMNDRNDNRYGIENNADIVHIKIMRNNTFVTVTDSKGNKKMGASAGCLAEMKGGPKVSKYSAEATAEHVGRVAKSMGLKSVVMKVNGFTFFKRKKLAILSFRDGYTNSRSDQNPIVYIEDTTRKPHNGCRLRKQRRV</sequence>
<protein>
    <submittedName>
        <fullName evidence="4">Ribosomal protein S11</fullName>
    </submittedName>
</protein>
<dbReference type="InterPro" id="IPR036967">
    <property type="entry name" value="Ribosomal_uS11_sf"/>
</dbReference>
<evidence type="ECO:0000256" key="2">
    <source>
        <dbReference type="ARBA" id="ARBA00022980"/>
    </source>
</evidence>
<dbReference type="InterPro" id="IPR001971">
    <property type="entry name" value="Ribosomal_uS11"/>
</dbReference>